<protein>
    <submittedName>
        <fullName evidence="1">Uncharacterized protein</fullName>
    </submittedName>
</protein>
<evidence type="ECO:0000313" key="2">
    <source>
        <dbReference type="Proteomes" id="UP001595190"/>
    </source>
</evidence>
<dbReference type="EMBL" id="JBHGPK010000011">
    <property type="protein sequence ID" value="MFC2252461.1"/>
    <property type="molecule type" value="Genomic_DNA"/>
</dbReference>
<accession>A0ABV6ZJV1</accession>
<dbReference type="Proteomes" id="UP001595190">
    <property type="component" value="Unassembled WGS sequence"/>
</dbReference>
<evidence type="ECO:0000313" key="1">
    <source>
        <dbReference type="EMBL" id="MFC2252461.1"/>
    </source>
</evidence>
<name>A0ABV6ZJV1_9HYPH</name>
<gene>
    <name evidence="1" type="ORF">ACETRX_22690</name>
</gene>
<reference evidence="1 2" key="1">
    <citation type="submission" date="2024-09" db="EMBL/GenBank/DDBJ databases">
        <title>Description of Labrys sedimenti sp. nov., isolated from a diclofenac-degrading enrichment culture, and genome-based reclassification of Labrys portucalensis as a later heterotypic synonym of Labrys neptuniae.</title>
        <authorList>
            <person name="Tancsics A."/>
            <person name="Csepanyi A."/>
        </authorList>
    </citation>
    <scope>NUCLEOTIDE SEQUENCE [LARGE SCALE GENOMIC DNA]</scope>
    <source>
        <strain evidence="1 2">LMG 23412</strain>
    </source>
</reference>
<dbReference type="RefSeq" id="WP_394313061.1">
    <property type="nucleotide sequence ID" value="NZ_JBHGPK010000011.1"/>
</dbReference>
<comment type="caution">
    <text evidence="1">The sequence shown here is derived from an EMBL/GenBank/DDBJ whole genome shotgun (WGS) entry which is preliminary data.</text>
</comment>
<proteinExistence type="predicted"/>
<organism evidence="1 2">
    <name type="scientific">Labrys neptuniae</name>
    <dbReference type="NCBI Taxonomy" id="376174"/>
    <lineage>
        <taxon>Bacteria</taxon>
        <taxon>Pseudomonadati</taxon>
        <taxon>Pseudomonadota</taxon>
        <taxon>Alphaproteobacteria</taxon>
        <taxon>Hyphomicrobiales</taxon>
        <taxon>Xanthobacteraceae</taxon>
        <taxon>Labrys</taxon>
    </lineage>
</organism>
<sequence>MADRSKLAEVRNPVLALPAARRLADPSEPLTRQDIADLLADLAKDCAQRAQKSWKTHKAPMALYWKATSVYARHLSRAIRRSQHG</sequence>